<dbReference type="AlphaFoldDB" id="A0AAV7PEL0"/>
<keyword evidence="3" id="KW-1185">Reference proteome</keyword>
<evidence type="ECO:0000313" key="2">
    <source>
        <dbReference type="EMBL" id="KAJ1125872.1"/>
    </source>
</evidence>
<proteinExistence type="predicted"/>
<gene>
    <name evidence="2" type="ORF">NDU88_004287</name>
</gene>
<comment type="caution">
    <text evidence="2">The sequence shown here is derived from an EMBL/GenBank/DDBJ whole genome shotgun (WGS) entry which is preliminary data.</text>
</comment>
<evidence type="ECO:0000313" key="3">
    <source>
        <dbReference type="Proteomes" id="UP001066276"/>
    </source>
</evidence>
<dbReference type="EMBL" id="JANPWB010000011">
    <property type="protein sequence ID" value="KAJ1125872.1"/>
    <property type="molecule type" value="Genomic_DNA"/>
</dbReference>
<feature type="region of interest" description="Disordered" evidence="1">
    <location>
        <begin position="85"/>
        <end position="109"/>
    </location>
</feature>
<name>A0AAV7PEL0_PLEWA</name>
<accession>A0AAV7PEL0</accession>
<sequence length="109" mass="12334">MCHQRCDKDIRQQGPDCPVEWNYQGDGEIRAWTLTQKVEGSVPWISEESKAVRGLKWPGLVKCSAAWQRAKWREWAKRIAHAAGHIEVKGGQQKESSRGRKPHAITGSS</sequence>
<protein>
    <submittedName>
        <fullName evidence="2">Uncharacterized protein</fullName>
    </submittedName>
</protein>
<dbReference type="Proteomes" id="UP001066276">
    <property type="component" value="Chromosome 7"/>
</dbReference>
<reference evidence="2" key="1">
    <citation type="journal article" date="2022" name="bioRxiv">
        <title>Sequencing and chromosome-scale assembly of the giantPleurodeles waltlgenome.</title>
        <authorList>
            <person name="Brown T."/>
            <person name="Elewa A."/>
            <person name="Iarovenko S."/>
            <person name="Subramanian E."/>
            <person name="Araus A.J."/>
            <person name="Petzold A."/>
            <person name="Susuki M."/>
            <person name="Suzuki K.-i.T."/>
            <person name="Hayashi T."/>
            <person name="Toyoda A."/>
            <person name="Oliveira C."/>
            <person name="Osipova E."/>
            <person name="Leigh N.D."/>
            <person name="Simon A."/>
            <person name="Yun M.H."/>
        </authorList>
    </citation>
    <scope>NUCLEOTIDE SEQUENCE</scope>
    <source>
        <strain evidence="2">20211129_DDA</strain>
        <tissue evidence="2">Liver</tissue>
    </source>
</reference>
<evidence type="ECO:0000256" key="1">
    <source>
        <dbReference type="SAM" id="MobiDB-lite"/>
    </source>
</evidence>
<organism evidence="2 3">
    <name type="scientific">Pleurodeles waltl</name>
    <name type="common">Iberian ribbed newt</name>
    <dbReference type="NCBI Taxonomy" id="8319"/>
    <lineage>
        <taxon>Eukaryota</taxon>
        <taxon>Metazoa</taxon>
        <taxon>Chordata</taxon>
        <taxon>Craniata</taxon>
        <taxon>Vertebrata</taxon>
        <taxon>Euteleostomi</taxon>
        <taxon>Amphibia</taxon>
        <taxon>Batrachia</taxon>
        <taxon>Caudata</taxon>
        <taxon>Salamandroidea</taxon>
        <taxon>Salamandridae</taxon>
        <taxon>Pleurodelinae</taxon>
        <taxon>Pleurodeles</taxon>
    </lineage>
</organism>